<evidence type="ECO:0008006" key="4">
    <source>
        <dbReference type="Google" id="ProtNLM"/>
    </source>
</evidence>
<evidence type="ECO:0000313" key="2">
    <source>
        <dbReference type="EMBL" id="EIJ79053.1"/>
    </source>
</evidence>
<proteinExistence type="predicted"/>
<keyword evidence="1" id="KW-0812">Transmembrane</keyword>
<dbReference type="EMBL" id="AFEU01000003">
    <property type="protein sequence ID" value="EIJ79053.1"/>
    <property type="molecule type" value="Genomic_DNA"/>
</dbReference>
<organism evidence="2 3">
    <name type="scientific">Bacillus methanolicus PB1</name>
    <dbReference type="NCBI Taxonomy" id="997296"/>
    <lineage>
        <taxon>Bacteria</taxon>
        <taxon>Bacillati</taxon>
        <taxon>Bacillota</taxon>
        <taxon>Bacilli</taxon>
        <taxon>Bacillales</taxon>
        <taxon>Bacillaceae</taxon>
        <taxon>Bacillus</taxon>
    </lineage>
</organism>
<feature type="transmembrane region" description="Helical" evidence="1">
    <location>
        <begin position="12"/>
        <end position="32"/>
    </location>
</feature>
<dbReference type="eggNOG" id="COG4970">
    <property type="taxonomic scope" value="Bacteria"/>
</dbReference>
<dbReference type="OrthoDB" id="2594125at2"/>
<dbReference type="STRING" id="997296.PB1_15884"/>
<name>I3DXT2_BACMT</name>
<dbReference type="AlphaFoldDB" id="I3DXT2"/>
<evidence type="ECO:0000256" key="1">
    <source>
        <dbReference type="SAM" id="Phobius"/>
    </source>
</evidence>
<keyword evidence="3" id="KW-1185">Reference proteome</keyword>
<evidence type="ECO:0000313" key="3">
    <source>
        <dbReference type="Proteomes" id="UP000010523"/>
    </source>
</evidence>
<protein>
    <recommendedName>
        <fullName evidence="4">Tfp pilus assembly protein</fullName>
    </recommendedName>
</protein>
<dbReference type="RefSeq" id="WP_004438357.1">
    <property type="nucleotide sequence ID" value="NZ_AFEU01000003.1"/>
</dbReference>
<keyword evidence="1" id="KW-1133">Transmembrane helix</keyword>
<accession>I3DXT2</accession>
<gene>
    <name evidence="2" type="ORF">PB1_15884</name>
</gene>
<dbReference type="Proteomes" id="UP000010523">
    <property type="component" value="Unassembled WGS sequence"/>
</dbReference>
<sequence>MKIFDEKGVTLYELLATFAITMIVLPVIYGVFTSGIKLYNKIQIEGQLRDEADYAATMVMNTFYSFPFDYVKGCGENESKNCIVLIDGTYTDIQDVKGIEKGQSGHFYDINQEKKYDEERTLRIALTDENNQEKTQITIDGTPLEGIADFKDSKISFACYKYKDNETNECESGIIYLDFFLQHERLEKPLELESEFGF</sequence>
<dbReference type="PATRIC" id="fig|997296.3.peg.3347"/>
<comment type="caution">
    <text evidence="2">The sequence shown here is derived from an EMBL/GenBank/DDBJ whole genome shotgun (WGS) entry which is preliminary data.</text>
</comment>
<keyword evidence="1" id="KW-0472">Membrane</keyword>
<reference evidence="2 3" key="1">
    <citation type="journal article" date="2012" name="Appl. Environ. Microbiol.">
        <title>Genome Sequence of Thermotolerant Bacillus methanolicus: Features and Regulation Related to Methylotrophy and Production of L-Lysine and L-Glutamate from Methanol.</title>
        <authorList>
            <person name="Heggeset T.M."/>
            <person name="Krog A."/>
            <person name="Balzer S."/>
            <person name="Wentzel A."/>
            <person name="Ellingsen T.E."/>
            <person name="Brautaset T."/>
        </authorList>
    </citation>
    <scope>NUCLEOTIDE SEQUENCE [LARGE SCALE GENOMIC DNA]</scope>
    <source>
        <strain evidence="2 3">PB1</strain>
    </source>
</reference>